<protein>
    <recommendedName>
        <fullName evidence="4">DUF5709 domain-containing protein</fullName>
    </recommendedName>
</protein>
<gene>
    <name evidence="2" type="ORF">ACFFN0_07250</name>
</gene>
<keyword evidence="3" id="KW-1185">Reference proteome</keyword>
<evidence type="ECO:0008006" key="4">
    <source>
        <dbReference type="Google" id="ProtNLM"/>
    </source>
</evidence>
<evidence type="ECO:0000256" key="1">
    <source>
        <dbReference type="SAM" id="MobiDB-lite"/>
    </source>
</evidence>
<proteinExistence type="predicted"/>
<feature type="compositionally biased region" description="Polar residues" evidence="1">
    <location>
        <begin position="1"/>
        <end position="10"/>
    </location>
</feature>
<evidence type="ECO:0000313" key="3">
    <source>
        <dbReference type="Proteomes" id="UP001589613"/>
    </source>
</evidence>
<dbReference type="EMBL" id="JBHMAX010000014">
    <property type="protein sequence ID" value="MFB9731834.1"/>
    <property type="molecule type" value="Genomic_DNA"/>
</dbReference>
<organism evidence="2 3">
    <name type="scientific">Ornithinimicrobium kibberense</name>
    <dbReference type="NCBI Taxonomy" id="282060"/>
    <lineage>
        <taxon>Bacteria</taxon>
        <taxon>Bacillati</taxon>
        <taxon>Actinomycetota</taxon>
        <taxon>Actinomycetes</taxon>
        <taxon>Micrococcales</taxon>
        <taxon>Ornithinimicrobiaceae</taxon>
        <taxon>Ornithinimicrobium</taxon>
    </lineage>
</organism>
<evidence type="ECO:0000313" key="2">
    <source>
        <dbReference type="EMBL" id="MFB9731834.1"/>
    </source>
</evidence>
<accession>A0ABV5V212</accession>
<name>A0ABV5V212_9MICO</name>
<dbReference type="RefSeq" id="WP_141338205.1">
    <property type="nucleotide sequence ID" value="NZ_JBHMAX010000014.1"/>
</dbReference>
<dbReference type="Proteomes" id="UP001589613">
    <property type="component" value="Unassembled WGS sequence"/>
</dbReference>
<comment type="caution">
    <text evidence="2">The sequence shown here is derived from an EMBL/GenBank/DDBJ whole genome shotgun (WGS) entry which is preliminary data.</text>
</comment>
<reference evidence="2 3" key="1">
    <citation type="submission" date="2024-09" db="EMBL/GenBank/DDBJ databases">
        <authorList>
            <person name="Sun Q."/>
            <person name="Mori K."/>
        </authorList>
    </citation>
    <scope>NUCLEOTIDE SEQUENCE [LARGE SCALE GENOMIC DNA]</scope>
    <source>
        <strain evidence="2 3">JCM 12763</strain>
    </source>
</reference>
<sequence>MDEQTSTPDGTSDDAGTEEGTFLGGSFGGGDEDDADAPDTTAEQLEAQTTPDGPAYLAGGARRDDATVPAEVQEQVTGTSDPGSIPDDAFPSDVEGTSTEPAPGERNDPV</sequence>
<feature type="region of interest" description="Disordered" evidence="1">
    <location>
        <begin position="1"/>
        <end position="110"/>
    </location>
</feature>